<comment type="caution">
    <text evidence="1">The sequence shown here is derived from an EMBL/GenBank/DDBJ whole genome shotgun (WGS) entry which is preliminary data.</text>
</comment>
<proteinExistence type="predicted"/>
<gene>
    <name evidence="1" type="ORF">TNIN_198791</name>
</gene>
<keyword evidence="2" id="KW-1185">Reference proteome</keyword>
<dbReference type="AlphaFoldDB" id="A0A8X6IMU4"/>
<evidence type="ECO:0000313" key="1">
    <source>
        <dbReference type="EMBL" id="GFS51460.1"/>
    </source>
</evidence>
<organism evidence="1 2">
    <name type="scientific">Trichonephila inaurata madagascariensis</name>
    <dbReference type="NCBI Taxonomy" id="2747483"/>
    <lineage>
        <taxon>Eukaryota</taxon>
        <taxon>Metazoa</taxon>
        <taxon>Ecdysozoa</taxon>
        <taxon>Arthropoda</taxon>
        <taxon>Chelicerata</taxon>
        <taxon>Arachnida</taxon>
        <taxon>Araneae</taxon>
        <taxon>Araneomorphae</taxon>
        <taxon>Entelegynae</taxon>
        <taxon>Araneoidea</taxon>
        <taxon>Nephilidae</taxon>
        <taxon>Trichonephila</taxon>
        <taxon>Trichonephila inaurata</taxon>
    </lineage>
</organism>
<protein>
    <submittedName>
        <fullName evidence="1">Uncharacterized protein</fullName>
    </submittedName>
</protein>
<sequence length="84" mass="9765">MCTFSQVAAIVVQNFAAQKRALKQRKKKLTPETISNAIEIKMVPYKPKKSIPIQDMTDEERNELSRFNTDKKTQITFSNLNYRT</sequence>
<name>A0A8X6IMU4_9ARAC</name>
<accession>A0A8X6IMU4</accession>
<evidence type="ECO:0000313" key="2">
    <source>
        <dbReference type="Proteomes" id="UP000886998"/>
    </source>
</evidence>
<dbReference type="Proteomes" id="UP000886998">
    <property type="component" value="Unassembled WGS sequence"/>
</dbReference>
<reference evidence="1" key="1">
    <citation type="submission" date="2020-08" db="EMBL/GenBank/DDBJ databases">
        <title>Multicomponent nature underlies the extraordinary mechanical properties of spider dragline silk.</title>
        <authorList>
            <person name="Kono N."/>
            <person name="Nakamura H."/>
            <person name="Mori M."/>
            <person name="Yoshida Y."/>
            <person name="Ohtoshi R."/>
            <person name="Malay A.D."/>
            <person name="Moran D.A.P."/>
            <person name="Tomita M."/>
            <person name="Numata K."/>
            <person name="Arakawa K."/>
        </authorList>
    </citation>
    <scope>NUCLEOTIDE SEQUENCE</scope>
</reference>
<dbReference type="EMBL" id="BMAV01026549">
    <property type="protein sequence ID" value="GFS51460.1"/>
    <property type="molecule type" value="Genomic_DNA"/>
</dbReference>